<dbReference type="PRINTS" id="PR00050">
    <property type="entry name" value="COLDSHOCK"/>
</dbReference>
<dbReference type="InterPro" id="IPR012340">
    <property type="entry name" value="NA-bd_OB-fold"/>
</dbReference>
<keyword evidence="1" id="KW-0862">Zinc</keyword>
<evidence type="ECO:0000256" key="1">
    <source>
        <dbReference type="PROSITE-ProRule" id="PRU00047"/>
    </source>
</evidence>
<feature type="domain" description="CSD" evidence="3">
    <location>
        <begin position="117"/>
        <end position="183"/>
    </location>
</feature>
<dbReference type="SMART" id="SM00357">
    <property type="entry name" value="CSP"/>
    <property type="match status" value="1"/>
</dbReference>
<evidence type="ECO:0000313" key="4">
    <source>
        <dbReference type="EMBL" id="SPC99895.1"/>
    </source>
</evidence>
<dbReference type="PROSITE" id="PS00352">
    <property type="entry name" value="CSD_1"/>
    <property type="match status" value="1"/>
</dbReference>
<dbReference type="EMBL" id="OIVN01002020">
    <property type="protein sequence ID" value="SPC99895.1"/>
    <property type="molecule type" value="Genomic_DNA"/>
</dbReference>
<dbReference type="Pfam" id="PF00098">
    <property type="entry name" value="zf-CCHC"/>
    <property type="match status" value="1"/>
</dbReference>
<dbReference type="SUPFAM" id="SSF50249">
    <property type="entry name" value="Nucleic acid-binding proteins"/>
    <property type="match status" value="1"/>
</dbReference>
<keyword evidence="1" id="KW-0863">Zinc-finger</keyword>
<sequence>MENFSAGHIGGSSASDKDNSKDVIFDATQYEFFGKNVIEDELEKIEGEMDDIVPFKGFEYETFPSSESDKDKGVMLSTKVDLVTAFTKLFRSCEPSPGFTIESLPSLGPVMPQTHRRWTGTIKWFSNQRSYGFITPSNGGEDIFVHYSSVKSNGYIHLWAGTHVEFEIVGGHEGKLQAINMTGPGGTLLQDRMRRRSIASSSNGVTRPFVGPCYECGKMGHIARNCFRTRKIAAWPGFGHTGWNMGFALCYCCGQLDHLASSCPYVRACW</sequence>
<dbReference type="CDD" id="cd04458">
    <property type="entry name" value="CSP_CDS"/>
    <property type="match status" value="1"/>
</dbReference>
<dbReference type="Gene3D" id="2.40.50.140">
    <property type="entry name" value="Nucleic acid-binding proteins"/>
    <property type="match status" value="1"/>
</dbReference>
<dbReference type="Pfam" id="PF00313">
    <property type="entry name" value="CSD"/>
    <property type="match status" value="1"/>
</dbReference>
<reference evidence="4" key="1">
    <citation type="submission" date="2018-02" db="EMBL/GenBank/DDBJ databases">
        <authorList>
            <person name="Cohen D.B."/>
            <person name="Kent A.D."/>
        </authorList>
    </citation>
    <scope>NUCLEOTIDE SEQUENCE</scope>
</reference>
<dbReference type="PANTHER" id="PTHR46565:SF16">
    <property type="entry name" value="SHOCK PROTEIN, PUTATIVE-RELATED"/>
    <property type="match status" value="1"/>
</dbReference>
<proteinExistence type="predicted"/>
<dbReference type="Gene3D" id="4.10.60.10">
    <property type="entry name" value="Zinc finger, CCHC-type"/>
    <property type="match status" value="1"/>
</dbReference>
<dbReference type="PROSITE" id="PS51857">
    <property type="entry name" value="CSD_2"/>
    <property type="match status" value="1"/>
</dbReference>
<dbReference type="InterPro" id="IPR019844">
    <property type="entry name" value="CSD_CS"/>
</dbReference>
<dbReference type="GO" id="GO:0008270">
    <property type="term" value="F:zinc ion binding"/>
    <property type="evidence" value="ECO:0007669"/>
    <property type="project" value="UniProtKB-KW"/>
</dbReference>
<dbReference type="InterPro" id="IPR002059">
    <property type="entry name" value="CSP_DNA-bd"/>
</dbReference>
<evidence type="ECO:0000259" key="3">
    <source>
        <dbReference type="PROSITE" id="PS51857"/>
    </source>
</evidence>
<dbReference type="InterPro" id="IPR011129">
    <property type="entry name" value="CSD"/>
</dbReference>
<dbReference type="SUPFAM" id="SSF57756">
    <property type="entry name" value="Retrovirus zinc finger-like domains"/>
    <property type="match status" value="1"/>
</dbReference>
<name>A0A2N9GK18_FAGSY</name>
<feature type="domain" description="CCHC-type" evidence="2">
    <location>
        <begin position="213"/>
        <end position="226"/>
    </location>
</feature>
<dbReference type="AlphaFoldDB" id="A0A2N9GK18"/>
<accession>A0A2N9GK18</accession>
<dbReference type="SMART" id="SM00343">
    <property type="entry name" value="ZnF_C2HC"/>
    <property type="match status" value="2"/>
</dbReference>
<dbReference type="InterPro" id="IPR036875">
    <property type="entry name" value="Znf_CCHC_sf"/>
</dbReference>
<dbReference type="GO" id="GO:0003676">
    <property type="term" value="F:nucleic acid binding"/>
    <property type="evidence" value="ECO:0007669"/>
    <property type="project" value="InterPro"/>
</dbReference>
<dbReference type="InterPro" id="IPR001878">
    <property type="entry name" value="Znf_CCHC"/>
</dbReference>
<protein>
    <recommendedName>
        <fullName evidence="5">CCHC-type domain-containing protein</fullName>
    </recommendedName>
</protein>
<evidence type="ECO:0008006" key="5">
    <source>
        <dbReference type="Google" id="ProtNLM"/>
    </source>
</evidence>
<evidence type="ECO:0000259" key="2">
    <source>
        <dbReference type="PROSITE" id="PS50158"/>
    </source>
</evidence>
<dbReference type="PROSITE" id="PS50158">
    <property type="entry name" value="ZF_CCHC"/>
    <property type="match status" value="2"/>
</dbReference>
<keyword evidence="1" id="KW-0479">Metal-binding</keyword>
<organism evidence="4">
    <name type="scientific">Fagus sylvatica</name>
    <name type="common">Beechnut</name>
    <dbReference type="NCBI Taxonomy" id="28930"/>
    <lineage>
        <taxon>Eukaryota</taxon>
        <taxon>Viridiplantae</taxon>
        <taxon>Streptophyta</taxon>
        <taxon>Embryophyta</taxon>
        <taxon>Tracheophyta</taxon>
        <taxon>Spermatophyta</taxon>
        <taxon>Magnoliopsida</taxon>
        <taxon>eudicotyledons</taxon>
        <taxon>Gunneridae</taxon>
        <taxon>Pentapetalae</taxon>
        <taxon>rosids</taxon>
        <taxon>fabids</taxon>
        <taxon>Fagales</taxon>
        <taxon>Fagaceae</taxon>
        <taxon>Fagus</taxon>
    </lineage>
</organism>
<feature type="domain" description="CCHC-type" evidence="2">
    <location>
        <begin position="250"/>
        <end position="264"/>
    </location>
</feature>
<gene>
    <name evidence="4" type="ORF">FSB_LOCUS27777</name>
</gene>
<dbReference type="PANTHER" id="PTHR46565">
    <property type="entry name" value="COLD SHOCK DOMAIN PROTEIN 2"/>
    <property type="match status" value="1"/>
</dbReference>